<feature type="transmembrane region" description="Helical" evidence="1">
    <location>
        <begin position="175"/>
        <end position="195"/>
    </location>
</feature>
<keyword evidence="1" id="KW-0472">Membrane</keyword>
<dbReference type="Pfam" id="PF03372">
    <property type="entry name" value="Exo_endo_phos"/>
    <property type="match status" value="1"/>
</dbReference>
<keyword evidence="1" id="KW-0812">Transmembrane</keyword>
<proteinExistence type="predicted"/>
<dbReference type="Proteomes" id="UP001152320">
    <property type="component" value="Chromosome 1"/>
</dbReference>
<reference evidence="3" key="1">
    <citation type="submission" date="2021-10" db="EMBL/GenBank/DDBJ databases">
        <title>Tropical sea cucumber genome reveals ecological adaptation and Cuvierian tubules defense mechanism.</title>
        <authorList>
            <person name="Chen T."/>
        </authorList>
    </citation>
    <scope>NUCLEOTIDE SEQUENCE</scope>
    <source>
        <strain evidence="3">Nanhai2018</strain>
        <tissue evidence="3">Muscle</tissue>
    </source>
</reference>
<dbReference type="AlphaFoldDB" id="A0A9Q1CS63"/>
<name>A0A9Q1CS63_HOLLE</name>
<protein>
    <recommendedName>
        <fullName evidence="2">Endonuclease/exonuclease/phosphatase domain-containing protein</fullName>
    </recommendedName>
</protein>
<dbReference type="InterPro" id="IPR036691">
    <property type="entry name" value="Endo/exonu/phosph_ase_sf"/>
</dbReference>
<keyword evidence="1" id="KW-1133">Transmembrane helix</keyword>
<evidence type="ECO:0000313" key="3">
    <source>
        <dbReference type="EMBL" id="KAJ8050076.1"/>
    </source>
</evidence>
<gene>
    <name evidence="3" type="ORF">HOLleu_03133</name>
</gene>
<dbReference type="SUPFAM" id="SSF56219">
    <property type="entry name" value="DNase I-like"/>
    <property type="match status" value="1"/>
</dbReference>
<accession>A0A9Q1CS63</accession>
<dbReference type="Gene3D" id="3.60.10.10">
    <property type="entry name" value="Endonuclease/exonuclease/phosphatase"/>
    <property type="match status" value="1"/>
</dbReference>
<dbReference type="GO" id="GO:0003824">
    <property type="term" value="F:catalytic activity"/>
    <property type="evidence" value="ECO:0007669"/>
    <property type="project" value="InterPro"/>
</dbReference>
<evidence type="ECO:0000256" key="1">
    <source>
        <dbReference type="SAM" id="Phobius"/>
    </source>
</evidence>
<evidence type="ECO:0000313" key="4">
    <source>
        <dbReference type="Proteomes" id="UP001152320"/>
    </source>
</evidence>
<dbReference type="OrthoDB" id="419189at2759"/>
<evidence type="ECO:0000259" key="2">
    <source>
        <dbReference type="Pfam" id="PF03372"/>
    </source>
</evidence>
<feature type="transmembrane region" description="Helical" evidence="1">
    <location>
        <begin position="97"/>
        <end position="117"/>
    </location>
</feature>
<dbReference type="PANTHER" id="PTHR46670">
    <property type="entry name" value="ENDO/EXONUCLEASE/PHOSPHATASE DOMAIN-CONTAINING PROTEIN"/>
    <property type="match status" value="1"/>
</dbReference>
<comment type="caution">
    <text evidence="3">The sequence shown here is derived from an EMBL/GenBank/DDBJ whole genome shotgun (WGS) entry which is preliminary data.</text>
</comment>
<dbReference type="EMBL" id="JAIZAY010000001">
    <property type="protein sequence ID" value="KAJ8050076.1"/>
    <property type="molecule type" value="Genomic_DNA"/>
</dbReference>
<dbReference type="PANTHER" id="PTHR46670:SF3">
    <property type="entry name" value="ENDONUCLEASE_EXONUCLEASE_PHOSPHATASE DOMAIN-CONTAINING PROTEIN"/>
    <property type="match status" value="1"/>
</dbReference>
<organism evidence="3 4">
    <name type="scientific">Holothuria leucospilota</name>
    <name type="common">Black long sea cucumber</name>
    <name type="synonym">Mertensiothuria leucospilota</name>
    <dbReference type="NCBI Taxonomy" id="206669"/>
    <lineage>
        <taxon>Eukaryota</taxon>
        <taxon>Metazoa</taxon>
        <taxon>Echinodermata</taxon>
        <taxon>Eleutherozoa</taxon>
        <taxon>Echinozoa</taxon>
        <taxon>Holothuroidea</taxon>
        <taxon>Aspidochirotacea</taxon>
        <taxon>Aspidochirotida</taxon>
        <taxon>Holothuriidae</taxon>
        <taxon>Holothuria</taxon>
    </lineage>
</organism>
<dbReference type="InterPro" id="IPR005135">
    <property type="entry name" value="Endo/exonuclease/phosphatase"/>
</dbReference>
<feature type="domain" description="Endonuclease/exonuclease/phosphatase" evidence="2">
    <location>
        <begin position="1"/>
        <end position="167"/>
    </location>
</feature>
<sequence>MFLTETWLKSHSDPLISDFHAAVNGYAVHQQPRLQRRGGGVAILSRCHLKADNRKTHSFKSFECLEVSFRSQSVLLRTIVVYRPPESYKNKATKNDFLADFSSLLEIVLPLPGFLLIGGDFNLHFGHHESPMSRKFQDLLESRGLSQHVADPTHVKGQTLDLLITRASDQLIDDVLARSWSLIIISFISVLIYLVHRMLSQHVLMGISVSLTVRISGHGLNPRFLIFQWTPAQMTYAT</sequence>
<keyword evidence="4" id="KW-1185">Reference proteome</keyword>